<evidence type="ECO:0000313" key="4">
    <source>
        <dbReference type="Proteomes" id="UP000027265"/>
    </source>
</evidence>
<accession>A0A067Q8F5</accession>
<dbReference type="CDD" id="cd11296">
    <property type="entry name" value="O-FucT_like"/>
    <property type="match status" value="1"/>
</dbReference>
<evidence type="ECO:0000313" key="3">
    <source>
        <dbReference type="EMBL" id="KDQ63269.1"/>
    </source>
</evidence>
<feature type="region of interest" description="Disordered" evidence="1">
    <location>
        <begin position="1"/>
        <end position="49"/>
    </location>
</feature>
<dbReference type="EMBL" id="KL197710">
    <property type="protein sequence ID" value="KDQ63269.1"/>
    <property type="molecule type" value="Genomic_DNA"/>
</dbReference>
<dbReference type="Gene3D" id="3.40.50.11350">
    <property type="match status" value="1"/>
</dbReference>
<organism evidence="3 4">
    <name type="scientific">Jaapia argillacea MUCL 33604</name>
    <dbReference type="NCBI Taxonomy" id="933084"/>
    <lineage>
        <taxon>Eukaryota</taxon>
        <taxon>Fungi</taxon>
        <taxon>Dikarya</taxon>
        <taxon>Basidiomycota</taxon>
        <taxon>Agaricomycotina</taxon>
        <taxon>Agaricomycetes</taxon>
        <taxon>Agaricomycetidae</taxon>
        <taxon>Jaapiales</taxon>
        <taxon>Jaapiaceae</taxon>
        <taxon>Jaapia</taxon>
    </lineage>
</organism>
<dbReference type="STRING" id="933084.A0A067Q8F5"/>
<dbReference type="OrthoDB" id="423313at2759"/>
<keyword evidence="2" id="KW-1133">Transmembrane helix</keyword>
<protein>
    <submittedName>
        <fullName evidence="3">Uncharacterized protein</fullName>
    </submittedName>
</protein>
<sequence>MPSHHHTDTVDSSSPFLEEYDKEKLEVEGRHSRSRSASPNPAARGRPSMLYIPPPRRRWLFVTCAFLSVASLTALVLLTAYSSSGRSSRTLAPQQSPSTPQETPLADHEVVAEPQEPQPLPFWHPKNYVLGPPTRRFRDNLRNETGYITSWISSGWTNDVMTIVNLIYLGIQSSRIPILPPFTPSHIGGDAGAIPVGEIFNLTWMSELIGLPVLEWHDVKRVKDNEKFGWDVDVLSPEGGVEFESIGCWNVWEATQYTEHKARYSFNPYLLGLDISYTTLPQAVKLIPNYEHDKHTTFSALLPYAFPRGRSQAMAHNEAERESLVHASERFGVKLDPDEQVVCYDYLYYLCDREPFEMEFDYSPAWRHAGTYMHWTDRMESIAADYLRTAFALPEGAEIPPYIAIHARHGDFGVYCPSAYVDNTYTAPNASDPSCFAPLPVLLARIRQIQATLLTTKGIRVADNHVIMTSDERDPTWWQSVSDIGWAWIDHGKEGTAAKYGRWYPVLVDAVIQSGGVGFVGTARSTMSLMARRRVEDWRGGVTVYAEWGRLDADNH</sequence>
<proteinExistence type="predicted"/>
<feature type="compositionally biased region" description="Low complexity" evidence="1">
    <location>
        <begin position="93"/>
        <end position="104"/>
    </location>
</feature>
<evidence type="ECO:0000256" key="1">
    <source>
        <dbReference type="SAM" id="MobiDB-lite"/>
    </source>
</evidence>
<dbReference type="InParanoid" id="A0A067Q8F5"/>
<feature type="transmembrane region" description="Helical" evidence="2">
    <location>
        <begin position="59"/>
        <end position="81"/>
    </location>
</feature>
<gene>
    <name evidence="3" type="ORF">JAAARDRAFT_29287</name>
</gene>
<feature type="compositionally biased region" description="Basic and acidic residues" evidence="1">
    <location>
        <begin position="19"/>
        <end position="31"/>
    </location>
</feature>
<dbReference type="AlphaFoldDB" id="A0A067Q8F5"/>
<name>A0A067Q8F5_9AGAM</name>
<keyword evidence="2" id="KW-0812">Transmembrane</keyword>
<reference evidence="4" key="1">
    <citation type="journal article" date="2014" name="Proc. Natl. Acad. Sci. U.S.A.">
        <title>Extensive sampling of basidiomycete genomes demonstrates inadequacy of the white-rot/brown-rot paradigm for wood decay fungi.</title>
        <authorList>
            <person name="Riley R."/>
            <person name="Salamov A.A."/>
            <person name="Brown D.W."/>
            <person name="Nagy L.G."/>
            <person name="Floudas D."/>
            <person name="Held B.W."/>
            <person name="Levasseur A."/>
            <person name="Lombard V."/>
            <person name="Morin E."/>
            <person name="Otillar R."/>
            <person name="Lindquist E.A."/>
            <person name="Sun H."/>
            <person name="LaButti K.M."/>
            <person name="Schmutz J."/>
            <person name="Jabbour D."/>
            <person name="Luo H."/>
            <person name="Baker S.E."/>
            <person name="Pisabarro A.G."/>
            <person name="Walton J.D."/>
            <person name="Blanchette R.A."/>
            <person name="Henrissat B."/>
            <person name="Martin F."/>
            <person name="Cullen D."/>
            <person name="Hibbett D.S."/>
            <person name="Grigoriev I.V."/>
        </authorList>
    </citation>
    <scope>NUCLEOTIDE SEQUENCE [LARGE SCALE GENOMIC DNA]</scope>
    <source>
        <strain evidence="4">MUCL 33604</strain>
    </source>
</reference>
<evidence type="ECO:0000256" key="2">
    <source>
        <dbReference type="SAM" id="Phobius"/>
    </source>
</evidence>
<dbReference type="HOGENOM" id="CLU_032339_0_0_1"/>
<dbReference type="Proteomes" id="UP000027265">
    <property type="component" value="Unassembled WGS sequence"/>
</dbReference>
<feature type="compositionally biased region" description="Low complexity" evidence="1">
    <location>
        <begin position="35"/>
        <end position="48"/>
    </location>
</feature>
<keyword evidence="2" id="KW-0472">Membrane</keyword>
<feature type="region of interest" description="Disordered" evidence="1">
    <location>
        <begin position="86"/>
        <end position="106"/>
    </location>
</feature>
<keyword evidence="4" id="KW-1185">Reference proteome</keyword>